<evidence type="ECO:0000313" key="8">
    <source>
        <dbReference type="Proteomes" id="UP000263833"/>
    </source>
</evidence>
<evidence type="ECO:0000256" key="3">
    <source>
        <dbReference type="ARBA" id="ARBA00022679"/>
    </source>
</evidence>
<feature type="domain" description="N-acetyltransferase" evidence="6">
    <location>
        <begin position="2"/>
        <end position="151"/>
    </location>
</feature>
<protein>
    <recommendedName>
        <fullName evidence="5">[Ribosomal protein bS18]-alanine N-acetyltransferase</fullName>
        <ecNumber evidence="5">2.3.1.266</ecNumber>
    </recommendedName>
</protein>
<evidence type="ECO:0000256" key="4">
    <source>
        <dbReference type="ARBA" id="ARBA00023315"/>
    </source>
</evidence>
<dbReference type="EC" id="2.3.1.266" evidence="5"/>
<keyword evidence="4" id="KW-0012">Acyltransferase</keyword>
<comment type="similarity">
    <text evidence="1 5">Belongs to the acetyltransferase family. RimI subfamily.</text>
</comment>
<dbReference type="AlphaFoldDB" id="A0A371BIW0"/>
<dbReference type="GO" id="GO:0005737">
    <property type="term" value="C:cytoplasm"/>
    <property type="evidence" value="ECO:0007669"/>
    <property type="project" value="UniProtKB-SubCell"/>
</dbReference>
<dbReference type="RefSeq" id="WP_115549045.1">
    <property type="nucleotide sequence ID" value="NZ_QRGP01000001.1"/>
</dbReference>
<evidence type="ECO:0000256" key="2">
    <source>
        <dbReference type="ARBA" id="ARBA00022490"/>
    </source>
</evidence>
<dbReference type="InterPro" id="IPR000182">
    <property type="entry name" value="GNAT_dom"/>
</dbReference>
<dbReference type="InterPro" id="IPR050680">
    <property type="entry name" value="YpeA/RimI_acetyltransf"/>
</dbReference>
<dbReference type="PROSITE" id="PS51186">
    <property type="entry name" value="GNAT"/>
    <property type="match status" value="1"/>
</dbReference>
<evidence type="ECO:0000256" key="1">
    <source>
        <dbReference type="ARBA" id="ARBA00005395"/>
    </source>
</evidence>
<sequence>MVSITFGDARDIAAIMPIMNAAFDPKYGEAWTASQCLSLLAMPGSQLLLAAIENQIVGFALTRWVLDEEELLMIGVDPGFQRQGVATQIVASIISIAKNSGRQNLFLEVRANNSAANFYTRLGFAAKATRRGYYRGVDGQRFDATTMALNF</sequence>
<dbReference type="Pfam" id="PF00583">
    <property type="entry name" value="Acetyltransf_1"/>
    <property type="match status" value="1"/>
</dbReference>
<dbReference type="OrthoDB" id="9804026at2"/>
<dbReference type="PANTHER" id="PTHR43420">
    <property type="entry name" value="ACETYLTRANSFERASE"/>
    <property type="match status" value="1"/>
</dbReference>
<dbReference type="Gene3D" id="3.40.630.30">
    <property type="match status" value="1"/>
</dbReference>
<dbReference type="SUPFAM" id="SSF55729">
    <property type="entry name" value="Acyl-CoA N-acyltransferases (Nat)"/>
    <property type="match status" value="1"/>
</dbReference>
<organism evidence="7 8">
    <name type="scientific">Sphingorhabdus pulchriflava</name>
    <dbReference type="NCBI Taxonomy" id="2292257"/>
    <lineage>
        <taxon>Bacteria</taxon>
        <taxon>Pseudomonadati</taxon>
        <taxon>Pseudomonadota</taxon>
        <taxon>Alphaproteobacteria</taxon>
        <taxon>Sphingomonadales</taxon>
        <taxon>Sphingomonadaceae</taxon>
        <taxon>Sphingorhabdus</taxon>
    </lineage>
</organism>
<gene>
    <name evidence="7" type="primary">rimI</name>
    <name evidence="7" type="ORF">DXH95_09215</name>
</gene>
<keyword evidence="2 5" id="KW-0963">Cytoplasm</keyword>
<comment type="catalytic activity">
    <reaction evidence="5">
        <text>N-terminal L-alanyl-[ribosomal protein bS18] + acetyl-CoA = N-terminal N(alpha)-acetyl-L-alanyl-[ribosomal protein bS18] + CoA + H(+)</text>
        <dbReference type="Rhea" id="RHEA:43756"/>
        <dbReference type="Rhea" id="RHEA-COMP:10676"/>
        <dbReference type="Rhea" id="RHEA-COMP:10677"/>
        <dbReference type="ChEBI" id="CHEBI:15378"/>
        <dbReference type="ChEBI" id="CHEBI:57287"/>
        <dbReference type="ChEBI" id="CHEBI:57288"/>
        <dbReference type="ChEBI" id="CHEBI:64718"/>
        <dbReference type="ChEBI" id="CHEBI:83683"/>
        <dbReference type="EC" id="2.3.1.266"/>
    </reaction>
</comment>
<dbReference type="InterPro" id="IPR006464">
    <property type="entry name" value="AcTrfase_RimI/Ard1"/>
</dbReference>
<evidence type="ECO:0000256" key="5">
    <source>
        <dbReference type="RuleBase" id="RU363094"/>
    </source>
</evidence>
<accession>A0A371BIW0</accession>
<comment type="function">
    <text evidence="5">Acetylates the N-terminal alanine of ribosomal protein bS18.</text>
</comment>
<proteinExistence type="inferred from homology"/>
<dbReference type="GO" id="GO:0008999">
    <property type="term" value="F:protein-N-terminal-alanine acetyltransferase activity"/>
    <property type="evidence" value="ECO:0007669"/>
    <property type="project" value="UniProtKB-EC"/>
</dbReference>
<comment type="subcellular location">
    <subcellularLocation>
        <location evidence="5">Cytoplasm</location>
    </subcellularLocation>
</comment>
<dbReference type="CDD" id="cd04301">
    <property type="entry name" value="NAT_SF"/>
    <property type="match status" value="1"/>
</dbReference>
<evidence type="ECO:0000313" key="7">
    <source>
        <dbReference type="EMBL" id="RDV07498.1"/>
    </source>
</evidence>
<keyword evidence="3 7" id="KW-0808">Transferase</keyword>
<dbReference type="EMBL" id="QRGP01000001">
    <property type="protein sequence ID" value="RDV07498.1"/>
    <property type="molecule type" value="Genomic_DNA"/>
</dbReference>
<reference evidence="8" key="1">
    <citation type="submission" date="2018-08" db="EMBL/GenBank/DDBJ databases">
        <authorList>
            <person name="Kim S.-J."/>
            <person name="Jung G.-Y."/>
        </authorList>
    </citation>
    <scope>NUCLEOTIDE SEQUENCE [LARGE SCALE GENOMIC DNA]</scope>
    <source>
        <strain evidence="8">GY_G</strain>
    </source>
</reference>
<name>A0A371BIW0_9SPHN</name>
<dbReference type="Proteomes" id="UP000263833">
    <property type="component" value="Unassembled WGS sequence"/>
</dbReference>
<dbReference type="InterPro" id="IPR016181">
    <property type="entry name" value="Acyl_CoA_acyltransferase"/>
</dbReference>
<dbReference type="NCBIfam" id="TIGR01575">
    <property type="entry name" value="rimI"/>
    <property type="match status" value="1"/>
</dbReference>
<comment type="caution">
    <text evidence="7">The sequence shown here is derived from an EMBL/GenBank/DDBJ whole genome shotgun (WGS) entry which is preliminary data.</text>
</comment>
<dbReference type="PANTHER" id="PTHR43420:SF12">
    <property type="entry name" value="N-ACETYLTRANSFERASE DOMAIN-CONTAINING PROTEIN"/>
    <property type="match status" value="1"/>
</dbReference>
<evidence type="ECO:0000259" key="6">
    <source>
        <dbReference type="PROSITE" id="PS51186"/>
    </source>
</evidence>
<keyword evidence="8" id="KW-1185">Reference proteome</keyword>